<evidence type="ECO:0008006" key="12">
    <source>
        <dbReference type="Google" id="ProtNLM"/>
    </source>
</evidence>
<feature type="transmembrane region" description="Helical" evidence="9">
    <location>
        <begin position="247"/>
        <end position="266"/>
    </location>
</feature>
<evidence type="ECO:0000256" key="7">
    <source>
        <dbReference type="ARBA" id="ARBA00023136"/>
    </source>
</evidence>
<dbReference type="Proteomes" id="UP000001997">
    <property type="component" value="Unassembled WGS sequence"/>
</dbReference>
<reference evidence="10 11" key="1">
    <citation type="journal article" date="2009" name="Nature">
        <title>Evolution of pathogenicity and sexual reproduction in eight Candida genomes.</title>
        <authorList>
            <person name="Butler G."/>
            <person name="Rasmussen M.D."/>
            <person name="Lin M.F."/>
            <person name="Santos M.A."/>
            <person name="Sakthikumar S."/>
            <person name="Munro C.A."/>
            <person name="Rheinbay E."/>
            <person name="Grabherr M."/>
            <person name="Forche A."/>
            <person name="Reedy J.L."/>
            <person name="Agrafioti I."/>
            <person name="Arnaud M.B."/>
            <person name="Bates S."/>
            <person name="Brown A.J."/>
            <person name="Brunke S."/>
            <person name="Costanzo M.C."/>
            <person name="Fitzpatrick D.A."/>
            <person name="de Groot P.W."/>
            <person name="Harris D."/>
            <person name="Hoyer L.L."/>
            <person name="Hube B."/>
            <person name="Klis F.M."/>
            <person name="Kodira C."/>
            <person name="Lennard N."/>
            <person name="Logue M.E."/>
            <person name="Martin R."/>
            <person name="Neiman A.M."/>
            <person name="Nikolaou E."/>
            <person name="Quail M.A."/>
            <person name="Quinn J."/>
            <person name="Santos M.C."/>
            <person name="Schmitzberger F.F."/>
            <person name="Sherlock G."/>
            <person name="Shah P."/>
            <person name="Silverstein K.A."/>
            <person name="Skrzypek M.S."/>
            <person name="Soll D."/>
            <person name="Staggs R."/>
            <person name="Stansfield I."/>
            <person name="Stumpf M.P."/>
            <person name="Sudbery P.E."/>
            <person name="Srikantha T."/>
            <person name="Zeng Q."/>
            <person name="Berman J."/>
            <person name="Berriman M."/>
            <person name="Heitman J."/>
            <person name="Gow N.A."/>
            <person name="Lorenz M.C."/>
            <person name="Birren B.W."/>
            <person name="Kellis M."/>
            <person name="Cuomo C.A."/>
        </authorList>
    </citation>
    <scope>NUCLEOTIDE SEQUENCE [LARGE SCALE GENOMIC DNA]</scope>
    <source>
        <strain evidence="11">ATCC 6260 / CBS 566 / DSM 6381 / JCM 1539 / NBRC 10279 / NRRL Y-324</strain>
    </source>
</reference>
<comment type="subcellular location">
    <subcellularLocation>
        <location evidence="1 8">Membrane</location>
        <topology evidence="1 8">Multi-pass membrane protein</topology>
    </subcellularLocation>
</comment>
<keyword evidence="3 8" id="KW-0813">Transport</keyword>
<dbReference type="Pfam" id="PF00854">
    <property type="entry name" value="PTR2"/>
    <property type="match status" value="1"/>
</dbReference>
<evidence type="ECO:0000256" key="5">
    <source>
        <dbReference type="ARBA" id="ARBA00022856"/>
    </source>
</evidence>
<dbReference type="PROSITE" id="PS01023">
    <property type="entry name" value="PTR2_2"/>
    <property type="match status" value="1"/>
</dbReference>
<dbReference type="FunFam" id="1.20.1250.20:FF:000085">
    <property type="entry name" value="MFS peptide transporter Ptr2"/>
    <property type="match status" value="1"/>
</dbReference>
<dbReference type="GeneID" id="5129309"/>
<dbReference type="OrthoDB" id="8904098at2759"/>
<dbReference type="GO" id="GO:0071916">
    <property type="term" value="F:dipeptide transmembrane transporter activity"/>
    <property type="evidence" value="ECO:0007669"/>
    <property type="project" value="UniProtKB-ARBA"/>
</dbReference>
<evidence type="ECO:0000313" key="11">
    <source>
        <dbReference type="Proteomes" id="UP000001997"/>
    </source>
</evidence>
<feature type="transmembrane region" description="Helical" evidence="9">
    <location>
        <begin position="130"/>
        <end position="148"/>
    </location>
</feature>
<keyword evidence="5" id="KW-0653">Protein transport</keyword>
<evidence type="ECO:0000256" key="4">
    <source>
        <dbReference type="ARBA" id="ARBA00022692"/>
    </source>
</evidence>
<name>A5DAJ2_PICGU</name>
<keyword evidence="5" id="KW-0571">Peptide transport</keyword>
<evidence type="ECO:0000313" key="10">
    <source>
        <dbReference type="EMBL" id="EDK36199.2"/>
    </source>
</evidence>
<keyword evidence="11" id="KW-1185">Reference proteome</keyword>
<feature type="transmembrane region" description="Helical" evidence="9">
    <location>
        <begin position="411"/>
        <end position="431"/>
    </location>
</feature>
<evidence type="ECO:0000256" key="9">
    <source>
        <dbReference type="SAM" id="Phobius"/>
    </source>
</evidence>
<feature type="transmembrane region" description="Helical" evidence="9">
    <location>
        <begin position="550"/>
        <end position="572"/>
    </location>
</feature>
<dbReference type="EMBL" id="CH408155">
    <property type="protein sequence ID" value="EDK36199.2"/>
    <property type="molecule type" value="Genomic_DNA"/>
</dbReference>
<evidence type="ECO:0000256" key="3">
    <source>
        <dbReference type="ARBA" id="ARBA00022448"/>
    </source>
</evidence>
<dbReference type="PANTHER" id="PTHR11654">
    <property type="entry name" value="OLIGOPEPTIDE TRANSPORTER-RELATED"/>
    <property type="match status" value="1"/>
</dbReference>
<protein>
    <recommendedName>
        <fullName evidence="12">Peptide transporter PTR2</fullName>
    </recommendedName>
</protein>
<keyword evidence="7 9" id="KW-0472">Membrane</keyword>
<feature type="transmembrane region" description="Helical" evidence="9">
    <location>
        <begin position="373"/>
        <end position="391"/>
    </location>
</feature>
<dbReference type="eggNOG" id="KOG1237">
    <property type="taxonomic scope" value="Eukaryota"/>
</dbReference>
<dbReference type="InterPro" id="IPR000109">
    <property type="entry name" value="POT_fam"/>
</dbReference>
<evidence type="ECO:0000256" key="1">
    <source>
        <dbReference type="ARBA" id="ARBA00004141"/>
    </source>
</evidence>
<dbReference type="SUPFAM" id="SSF103473">
    <property type="entry name" value="MFS general substrate transporter"/>
    <property type="match status" value="1"/>
</dbReference>
<keyword evidence="6 9" id="KW-1133">Transmembrane helix</keyword>
<dbReference type="VEuPathDB" id="FungiDB:PGUG_00297"/>
<accession>A5DAJ2</accession>
<gene>
    <name evidence="10" type="ORF">PGUG_00297</name>
</gene>
<dbReference type="HOGENOM" id="CLU_004790_4_1_1"/>
<evidence type="ECO:0000256" key="6">
    <source>
        <dbReference type="ARBA" id="ARBA00022989"/>
    </source>
</evidence>
<dbReference type="InParanoid" id="A5DAJ2"/>
<sequence length="624" mass="70094">MTSSVDEKVQETSSQKHISIDTDEEYDFEDPLNYSTNYVDEFNPKGLRKPTTSEKQTLRRVIHNLNWTIYLLCLAELGERASYFSVQGILSNFIQRPLPPGSTTGKVMHGEGSGDVSPGALNMGLPTTQAMTNLLTFLAYIFPLYGGFIADTKIGRFKAIWIGVFSGFIAHVLFIIAAIPSVIAQGHAIVPTALAIITLAMGTGFIKPNLLPLLLDQYKEQHDVVKVLPSGEKVIVDREKSLQRVTLYFYWSINIGSFFQLATSYMERRIGFWFAFFIPIIIYMIVPAVFWYLQSRITVMDPQGSALTNTSRILRVSYRKGWIKRLKNKTFWDYAMPSEMEKRGETTYGNNKPITWNDQWVLNVKQTIDSCKIFIYFPIYLINDGGLGSVQTSQAGSMSLNGVPNDLFNNFNPLAIIIIIPILDVIVYPFLRKYKINFRPAYRITLGFFIAAMSQVAGAIIQHRIYTLSPCGNKATTCDQVAPITAWNEVSLYVLQAASECFAMTTSYEIAYTRAPPNMKGLVMALCLFSSALSAALSEAITPALYDPHIIWAFVAMACVGFALAVLFFFHFRNLHIVMEREREWREAMEHEDRVAASKAVETGEVTFSNLEAVASLRSVTATK</sequence>
<evidence type="ECO:0000256" key="2">
    <source>
        <dbReference type="ARBA" id="ARBA00005982"/>
    </source>
</evidence>
<dbReference type="InterPro" id="IPR036259">
    <property type="entry name" value="MFS_trans_sf"/>
</dbReference>
<keyword evidence="4 8" id="KW-0812">Transmembrane</keyword>
<dbReference type="RefSeq" id="XP_001486920.2">
    <property type="nucleotide sequence ID" value="XM_001486870.1"/>
</dbReference>
<organism evidence="10 11">
    <name type="scientific">Meyerozyma guilliermondii (strain ATCC 6260 / CBS 566 / DSM 6381 / JCM 1539 / NBRC 10279 / NRRL Y-324)</name>
    <name type="common">Yeast</name>
    <name type="synonym">Candida guilliermondii</name>
    <dbReference type="NCBI Taxonomy" id="294746"/>
    <lineage>
        <taxon>Eukaryota</taxon>
        <taxon>Fungi</taxon>
        <taxon>Dikarya</taxon>
        <taxon>Ascomycota</taxon>
        <taxon>Saccharomycotina</taxon>
        <taxon>Pichiomycetes</taxon>
        <taxon>Debaryomycetaceae</taxon>
        <taxon>Meyerozyma</taxon>
    </lineage>
</organism>
<dbReference type="OMA" id="LSECFCN"/>
<dbReference type="InterPro" id="IPR018456">
    <property type="entry name" value="PTR2_symporter_CS"/>
</dbReference>
<dbReference type="AlphaFoldDB" id="A5DAJ2"/>
<feature type="transmembrane region" description="Helical" evidence="9">
    <location>
        <begin position="189"/>
        <end position="206"/>
    </location>
</feature>
<dbReference type="Gene3D" id="1.20.1250.20">
    <property type="entry name" value="MFS general substrate transporter like domains"/>
    <property type="match status" value="1"/>
</dbReference>
<evidence type="ECO:0000256" key="8">
    <source>
        <dbReference type="RuleBase" id="RU003755"/>
    </source>
</evidence>
<dbReference type="GO" id="GO:0005886">
    <property type="term" value="C:plasma membrane"/>
    <property type="evidence" value="ECO:0007669"/>
    <property type="project" value="UniProtKB-ARBA"/>
</dbReference>
<proteinExistence type="inferred from homology"/>
<dbReference type="KEGG" id="pgu:PGUG_00297"/>
<comment type="similarity">
    <text evidence="2 8">Belongs to the major facilitator superfamily. Proton-dependent oligopeptide transporter (POT/PTR) (TC 2.A.17) family.</text>
</comment>
<feature type="transmembrane region" description="Helical" evidence="9">
    <location>
        <begin position="272"/>
        <end position="293"/>
    </location>
</feature>
<feature type="transmembrane region" description="Helical" evidence="9">
    <location>
        <begin position="160"/>
        <end position="183"/>
    </location>
</feature>